<dbReference type="SUPFAM" id="SSF49764">
    <property type="entry name" value="HSP20-like chaperones"/>
    <property type="match status" value="1"/>
</dbReference>
<protein>
    <submittedName>
        <fullName evidence="10">Inactive protein RESTRICTED TEV MOVEMENT 2</fullName>
    </submittedName>
</protein>
<organism evidence="9 10">
    <name type="scientific">Spinacia oleracea</name>
    <name type="common">Spinach</name>
    <dbReference type="NCBI Taxonomy" id="3562"/>
    <lineage>
        <taxon>Eukaryota</taxon>
        <taxon>Viridiplantae</taxon>
        <taxon>Streptophyta</taxon>
        <taxon>Embryophyta</taxon>
        <taxon>Tracheophyta</taxon>
        <taxon>Spermatophyta</taxon>
        <taxon>Magnoliopsida</taxon>
        <taxon>eudicotyledons</taxon>
        <taxon>Gunneridae</taxon>
        <taxon>Pentapetalae</taxon>
        <taxon>Caryophyllales</taxon>
        <taxon>Chenopodiaceae</taxon>
        <taxon>Chenopodioideae</taxon>
        <taxon>Anserineae</taxon>
        <taxon>Spinacia</taxon>
    </lineage>
</organism>
<feature type="region of interest" description="Disordered" evidence="6">
    <location>
        <begin position="106"/>
        <end position="133"/>
    </location>
</feature>
<evidence type="ECO:0000256" key="3">
    <source>
        <dbReference type="ARBA" id="ARBA00022821"/>
    </source>
</evidence>
<name>A0A9R0JT01_SPIOL</name>
<dbReference type="Pfam" id="PF00011">
    <property type="entry name" value="HSP20"/>
    <property type="match status" value="1"/>
</dbReference>
<keyword evidence="2" id="KW-1003">Cell membrane</keyword>
<reference evidence="10" key="2">
    <citation type="submission" date="2025-08" db="UniProtKB">
        <authorList>
            <consortium name="RefSeq"/>
        </authorList>
    </citation>
    <scope>IDENTIFICATION</scope>
    <source>
        <tissue evidence="10">Leaf</tissue>
    </source>
</reference>
<dbReference type="GO" id="GO:0034605">
    <property type="term" value="P:cellular response to heat"/>
    <property type="evidence" value="ECO:0007669"/>
    <property type="project" value="TreeGrafter"/>
</dbReference>
<dbReference type="GeneID" id="110785330"/>
<sequence length="218" mass="23575">MASKTKTSTIAPPSYVDFEPYCEWKKEEGVETLVFHLPDFKKDQLRVQVNNLGVLKVSGERPTTADGTKRNRFLKETKIPQGCDINDIRAKFSGGHLHVAMPKKASPLIEKQQMKPETTSSGGPKPEATQKPKAEVLVPNAEKLKALSSENGKAGTSTSYDQMKDENIFGLGNALGRLQVQKKVNVSLGVAVAAVVAIGAYVAYKYGSSSSPPPSIED</sequence>
<keyword evidence="3" id="KW-0611">Plant defense</keyword>
<dbReference type="Proteomes" id="UP000813463">
    <property type="component" value="Chromosome 6"/>
</dbReference>
<dbReference type="PANTHER" id="PTHR43670:SF114">
    <property type="entry name" value="OS05G0592000 PROTEIN"/>
    <property type="match status" value="1"/>
</dbReference>
<comment type="similarity">
    <text evidence="4 5">Belongs to the small heat shock protein (HSP20) family.</text>
</comment>
<proteinExistence type="inferred from homology"/>
<keyword evidence="7" id="KW-1133">Transmembrane helix</keyword>
<dbReference type="InterPro" id="IPR008978">
    <property type="entry name" value="HSP20-like_chaperone"/>
</dbReference>
<dbReference type="GO" id="GO:0006952">
    <property type="term" value="P:defense response"/>
    <property type="evidence" value="ECO:0007669"/>
    <property type="project" value="UniProtKB-KW"/>
</dbReference>
<evidence type="ECO:0000313" key="9">
    <source>
        <dbReference type="Proteomes" id="UP000813463"/>
    </source>
</evidence>
<dbReference type="InterPro" id="IPR002068">
    <property type="entry name" value="A-crystallin/Hsp20_dom"/>
</dbReference>
<dbReference type="PANTHER" id="PTHR43670">
    <property type="entry name" value="HEAT SHOCK PROTEIN 26"/>
    <property type="match status" value="1"/>
</dbReference>
<dbReference type="KEGG" id="soe:110785330"/>
<evidence type="ECO:0000256" key="7">
    <source>
        <dbReference type="SAM" id="Phobius"/>
    </source>
</evidence>
<dbReference type="OrthoDB" id="1431247at2759"/>
<gene>
    <name evidence="10" type="primary">LOC110785330</name>
</gene>
<evidence type="ECO:0000256" key="1">
    <source>
        <dbReference type="ARBA" id="ARBA00004162"/>
    </source>
</evidence>
<comment type="subcellular location">
    <subcellularLocation>
        <location evidence="1">Cell membrane</location>
        <topology evidence="1">Single-pass membrane protein</topology>
    </subcellularLocation>
</comment>
<keyword evidence="9" id="KW-1185">Reference proteome</keyword>
<evidence type="ECO:0000256" key="2">
    <source>
        <dbReference type="ARBA" id="ARBA00022475"/>
    </source>
</evidence>
<dbReference type="CDD" id="cd06464">
    <property type="entry name" value="ACD_sHsps-like"/>
    <property type="match status" value="1"/>
</dbReference>
<dbReference type="Gene3D" id="2.60.40.790">
    <property type="match status" value="1"/>
</dbReference>
<feature type="transmembrane region" description="Helical" evidence="7">
    <location>
        <begin position="184"/>
        <end position="204"/>
    </location>
</feature>
<dbReference type="GO" id="GO:0005886">
    <property type="term" value="C:plasma membrane"/>
    <property type="evidence" value="ECO:0007669"/>
    <property type="project" value="UniProtKB-SubCell"/>
</dbReference>
<accession>A0A9R0JT01</accession>
<dbReference type="PROSITE" id="PS01031">
    <property type="entry name" value="SHSP"/>
    <property type="match status" value="1"/>
</dbReference>
<evidence type="ECO:0000313" key="10">
    <source>
        <dbReference type="RefSeq" id="XP_021845460.1"/>
    </source>
</evidence>
<evidence type="ECO:0000259" key="8">
    <source>
        <dbReference type="PROSITE" id="PS01031"/>
    </source>
</evidence>
<feature type="domain" description="SHSP" evidence="8">
    <location>
        <begin position="12"/>
        <end position="119"/>
    </location>
</feature>
<keyword evidence="7" id="KW-0812">Transmembrane</keyword>
<reference evidence="9" key="1">
    <citation type="journal article" date="2021" name="Nat. Commun.">
        <title>Genomic analyses provide insights into spinach domestication and the genetic basis of agronomic traits.</title>
        <authorList>
            <person name="Cai X."/>
            <person name="Sun X."/>
            <person name="Xu C."/>
            <person name="Sun H."/>
            <person name="Wang X."/>
            <person name="Ge C."/>
            <person name="Zhang Z."/>
            <person name="Wang Q."/>
            <person name="Fei Z."/>
            <person name="Jiao C."/>
            <person name="Wang Q."/>
        </authorList>
    </citation>
    <scope>NUCLEOTIDE SEQUENCE [LARGE SCALE GENOMIC DNA]</scope>
    <source>
        <strain evidence="9">cv. Varoflay</strain>
    </source>
</reference>
<evidence type="ECO:0000256" key="4">
    <source>
        <dbReference type="PROSITE-ProRule" id="PRU00285"/>
    </source>
</evidence>
<keyword evidence="7" id="KW-0472">Membrane</keyword>
<evidence type="ECO:0000256" key="5">
    <source>
        <dbReference type="RuleBase" id="RU003616"/>
    </source>
</evidence>
<dbReference type="RefSeq" id="XP_021845460.1">
    <property type="nucleotide sequence ID" value="XM_021989768.2"/>
</dbReference>
<evidence type="ECO:0000256" key="6">
    <source>
        <dbReference type="SAM" id="MobiDB-lite"/>
    </source>
</evidence>
<dbReference type="AlphaFoldDB" id="A0A9R0JT01"/>